<gene>
    <name evidence="3" type="ORF">B6C91_01410</name>
    <name evidence="2" type="ORF">B6D08_00795</name>
</gene>
<dbReference type="EMBL" id="NARP01000002">
    <property type="protein sequence ID" value="OTQ01429.1"/>
    <property type="molecule type" value="Genomic_DNA"/>
</dbReference>
<dbReference type="OrthoDB" id="9769064at2"/>
<keyword evidence="1" id="KW-0732">Signal</keyword>
<dbReference type="EMBL" id="NART01000003">
    <property type="protein sequence ID" value="OTQ11716.1"/>
    <property type="molecule type" value="Genomic_DNA"/>
</dbReference>
<dbReference type="AlphaFoldDB" id="A0A242NLA7"/>
<evidence type="ECO:0000313" key="5">
    <source>
        <dbReference type="Proteomes" id="UP000194977"/>
    </source>
</evidence>
<dbReference type="Gene3D" id="2.40.70.10">
    <property type="entry name" value="Acid Proteases"/>
    <property type="match status" value="1"/>
</dbReference>
<evidence type="ECO:0000313" key="3">
    <source>
        <dbReference type="EMBL" id="OTQ11716.1"/>
    </source>
</evidence>
<feature type="chain" id="PRO_5012579919" description="Aspartyl protease" evidence="1">
    <location>
        <begin position="20"/>
        <end position="296"/>
    </location>
</feature>
<name>A0A242NLA7_9GAMM</name>
<keyword evidence="4" id="KW-1185">Reference proteome</keyword>
<reference evidence="4 5" key="1">
    <citation type="submission" date="2017-03" db="EMBL/GenBank/DDBJ databases">
        <title>Comparative genomics of honeybee gut symbionts reveal geographically distinct and subgroup specific antibiotic resistance.</title>
        <authorList>
            <person name="Ludvigsen J."/>
            <person name="Porcellato D."/>
            <person name="Labee-Lund T.M."/>
            <person name="Amdam G.V."/>
            <person name="Rudi K."/>
        </authorList>
    </citation>
    <scope>NUCLEOTIDE SEQUENCE [LARGE SCALE GENOMIC DNA]</scope>
    <source>
        <strain evidence="2 5">A-7-12</strain>
        <strain evidence="3 4">A-9-12</strain>
    </source>
</reference>
<organism evidence="2 5">
    <name type="scientific">Gilliamella apicola</name>
    <dbReference type="NCBI Taxonomy" id="1196095"/>
    <lineage>
        <taxon>Bacteria</taxon>
        <taxon>Pseudomonadati</taxon>
        <taxon>Pseudomonadota</taxon>
        <taxon>Gammaproteobacteria</taxon>
        <taxon>Orbales</taxon>
        <taxon>Orbaceae</taxon>
        <taxon>Gilliamella</taxon>
    </lineage>
</organism>
<dbReference type="Proteomes" id="UP000194800">
    <property type="component" value="Unassembled WGS sequence"/>
</dbReference>
<sequence length="296" mass="33891">MKKKLIIAILALFTAVTQAKEVEWLLNENELGQQIISLKINNENVDFKLDTGSITALSLPLNIINKIEDKVEKKDKLKFTDGLGNVHYSRQFVVHNLIINDLFYEQLEVDEYQPWGFVVDVESGDKITTQQQQEINEKQIAVAGLGLFIDKMVTFDVRSHKLTLSDDFTTQLASDWFEIPFFTSSKGHLLVNVTDNEKNYILALDTGAGSNAIMSQRLSKQAELIKKEDLPFPITELSFVDMPNVKEFFAVLDDITDEMPFDGVLGYGFFYNHIVKVDFKNRKIWVKPYPEEVENQ</sequence>
<evidence type="ECO:0008006" key="6">
    <source>
        <dbReference type="Google" id="ProtNLM"/>
    </source>
</evidence>
<accession>A0A242NLA7</accession>
<feature type="signal peptide" evidence="1">
    <location>
        <begin position="1"/>
        <end position="19"/>
    </location>
</feature>
<dbReference type="RefSeq" id="WP_086271322.1">
    <property type="nucleotide sequence ID" value="NZ_MZNE01000018.1"/>
</dbReference>
<protein>
    <recommendedName>
        <fullName evidence="6">Aspartyl protease</fullName>
    </recommendedName>
</protein>
<proteinExistence type="predicted"/>
<dbReference type="InterPro" id="IPR021109">
    <property type="entry name" value="Peptidase_aspartic_dom_sf"/>
</dbReference>
<comment type="caution">
    <text evidence="2">The sequence shown here is derived from an EMBL/GenBank/DDBJ whole genome shotgun (WGS) entry which is preliminary data.</text>
</comment>
<evidence type="ECO:0000313" key="2">
    <source>
        <dbReference type="EMBL" id="OTQ01429.1"/>
    </source>
</evidence>
<dbReference type="Proteomes" id="UP000194977">
    <property type="component" value="Unassembled WGS sequence"/>
</dbReference>
<evidence type="ECO:0000313" key="4">
    <source>
        <dbReference type="Proteomes" id="UP000194800"/>
    </source>
</evidence>
<evidence type="ECO:0000256" key="1">
    <source>
        <dbReference type="SAM" id="SignalP"/>
    </source>
</evidence>